<organism evidence="1 2">
    <name type="scientific">Qipengyuania oceanensis</name>
    <dbReference type="NCBI Taxonomy" id="1463597"/>
    <lineage>
        <taxon>Bacteria</taxon>
        <taxon>Pseudomonadati</taxon>
        <taxon>Pseudomonadota</taxon>
        <taxon>Alphaproteobacteria</taxon>
        <taxon>Sphingomonadales</taxon>
        <taxon>Erythrobacteraceae</taxon>
        <taxon>Qipengyuania</taxon>
    </lineage>
</organism>
<evidence type="ECO:0000313" key="2">
    <source>
        <dbReference type="Proteomes" id="UP000445582"/>
    </source>
</evidence>
<dbReference type="RefSeq" id="WP_160675091.1">
    <property type="nucleotide sequence ID" value="NZ_WTYN01000001.1"/>
</dbReference>
<proteinExistence type="predicted"/>
<name>A0A844YEB1_9SPHN</name>
<accession>A0A844YEB1</accession>
<dbReference type="Proteomes" id="UP000445582">
    <property type="component" value="Unassembled WGS sequence"/>
</dbReference>
<gene>
    <name evidence="1" type="ORF">GRI48_10475</name>
</gene>
<dbReference type="AlphaFoldDB" id="A0A844YEB1"/>
<reference evidence="1 2" key="1">
    <citation type="submission" date="2019-12" db="EMBL/GenBank/DDBJ databases">
        <title>Genomic-based taxomic classification of the family Erythrobacteraceae.</title>
        <authorList>
            <person name="Xu L."/>
        </authorList>
    </citation>
    <scope>NUCLEOTIDE SEQUENCE [LARGE SCALE GENOMIC DNA]</scope>
    <source>
        <strain evidence="1 2">MCCC 1A09965</strain>
    </source>
</reference>
<protein>
    <submittedName>
        <fullName evidence="1">Uncharacterized protein</fullName>
    </submittedName>
</protein>
<comment type="caution">
    <text evidence="1">The sequence shown here is derived from an EMBL/GenBank/DDBJ whole genome shotgun (WGS) entry which is preliminary data.</text>
</comment>
<keyword evidence="2" id="KW-1185">Reference proteome</keyword>
<dbReference type="EMBL" id="WTYN01000001">
    <property type="protein sequence ID" value="MXO63436.1"/>
    <property type="molecule type" value="Genomic_DNA"/>
</dbReference>
<sequence length="219" mass="23858">MSNETGWITSKEFLSLWFADRKNHGNPEPRLRPGLKAGLFSARAAIAELKVRSSYGRPSQTETDWIVPSEVWKGTGENSYFDLRRDTYTSRAIGIGFAAIELNGLSFERGPLLEYAQVEPPSVAEASRSPDVGGRPLDSEKWNNLVAVLAAVLVHQDLKPNIKKGTLYAQLKDYASLVGAEIPGKTSALPALEKALFLADAAHNNGIPTLDINGNPLKD</sequence>
<evidence type="ECO:0000313" key="1">
    <source>
        <dbReference type="EMBL" id="MXO63436.1"/>
    </source>
</evidence>